<evidence type="ECO:0000313" key="1">
    <source>
        <dbReference type="EMBL" id="MCJ1962445.1"/>
    </source>
</evidence>
<organism evidence="1 2">
    <name type="scientific">Novosphingobium mangrovi</name>
    <name type="common">ex Hu et al. 2023</name>
    <dbReference type="NCBI Taxonomy" id="2930094"/>
    <lineage>
        <taxon>Bacteria</taxon>
        <taxon>Pseudomonadati</taxon>
        <taxon>Pseudomonadota</taxon>
        <taxon>Alphaproteobacteria</taxon>
        <taxon>Sphingomonadales</taxon>
        <taxon>Sphingomonadaceae</taxon>
        <taxon>Novosphingobium</taxon>
    </lineage>
</organism>
<proteinExistence type="predicted"/>
<protein>
    <submittedName>
        <fullName evidence="1">Uncharacterized protein</fullName>
    </submittedName>
</protein>
<gene>
    <name evidence="1" type="ORF">MTR65_17255</name>
</gene>
<comment type="caution">
    <text evidence="1">The sequence shown here is derived from an EMBL/GenBank/DDBJ whole genome shotgun (WGS) entry which is preliminary data.</text>
</comment>
<keyword evidence="2" id="KW-1185">Reference proteome</keyword>
<dbReference type="EMBL" id="JALHAT010000041">
    <property type="protein sequence ID" value="MCJ1962445.1"/>
    <property type="molecule type" value="Genomic_DNA"/>
</dbReference>
<reference evidence="1" key="1">
    <citation type="submission" date="2022-03" db="EMBL/GenBank/DDBJ databases">
        <title>Identification of a novel bacterium isolated from mangrove sediments.</title>
        <authorList>
            <person name="Pan X."/>
        </authorList>
    </citation>
    <scope>NUCLEOTIDE SEQUENCE</scope>
    <source>
        <strain evidence="1">B2637</strain>
    </source>
</reference>
<dbReference type="Proteomes" id="UP001162802">
    <property type="component" value="Unassembled WGS sequence"/>
</dbReference>
<sequence>MTSQIADFCEPAAEMGLRMFAFQFTEGYDELVFQQFLTYDQHIAAIAMIEFGYDRHSSMSMAYDGHVYATSGRGILIGFDDTQIGTLQTGTTTWAVWQRHLVSVPVGETNLAFSAVRYTPGRGVHPF</sequence>
<name>A0ABT0AGY8_9SPHN</name>
<accession>A0ABT0AGY8</accession>
<evidence type="ECO:0000313" key="2">
    <source>
        <dbReference type="Proteomes" id="UP001162802"/>
    </source>
</evidence>
<dbReference type="RefSeq" id="WP_243802400.1">
    <property type="nucleotide sequence ID" value="NZ_JALHAT010000041.1"/>
</dbReference>